<accession>F5J1W5</accession>
<dbReference type="AlphaFoldDB" id="F5J1W5"/>
<dbReference type="EMBL" id="ADLV01000038">
    <property type="protein sequence ID" value="EGK00379.1"/>
    <property type="molecule type" value="Genomic_DNA"/>
</dbReference>
<dbReference type="RefSeq" id="WP_006800865.1">
    <property type="nucleotide sequence ID" value="NZ_GL891987.1"/>
</dbReference>
<organism evidence="2 3">
    <name type="scientific">Dysgonomonas gadei ATCC BAA-286</name>
    <dbReference type="NCBI Taxonomy" id="742766"/>
    <lineage>
        <taxon>Bacteria</taxon>
        <taxon>Pseudomonadati</taxon>
        <taxon>Bacteroidota</taxon>
        <taxon>Bacteroidia</taxon>
        <taxon>Bacteroidales</taxon>
        <taxon>Dysgonomonadaceae</taxon>
        <taxon>Dysgonomonas</taxon>
    </lineage>
</organism>
<comment type="caution">
    <text evidence="2">The sequence shown here is derived from an EMBL/GenBank/DDBJ whole genome shotgun (WGS) entry which is preliminary data.</text>
</comment>
<dbReference type="InterPro" id="IPR029063">
    <property type="entry name" value="SAM-dependent_MTases_sf"/>
</dbReference>
<dbReference type="InterPro" id="IPR050447">
    <property type="entry name" value="Erg6_SMT_methyltransf"/>
</dbReference>
<dbReference type="SUPFAM" id="SSF53335">
    <property type="entry name" value="S-adenosyl-L-methionine-dependent methyltransferases"/>
    <property type="match status" value="1"/>
</dbReference>
<proteinExistence type="predicted"/>
<dbReference type="Proteomes" id="UP000004913">
    <property type="component" value="Unassembled WGS sequence"/>
</dbReference>
<dbReference type="InterPro" id="IPR041698">
    <property type="entry name" value="Methyltransf_25"/>
</dbReference>
<name>F5J1W5_9BACT</name>
<dbReference type="PANTHER" id="PTHR44068:SF11">
    <property type="entry name" value="GERANYL DIPHOSPHATE 2-C-METHYLTRANSFERASE"/>
    <property type="match status" value="1"/>
</dbReference>
<gene>
    <name evidence="2" type="ORF">HMPREF9455_03332</name>
</gene>
<dbReference type="CDD" id="cd02440">
    <property type="entry name" value="AdoMet_MTases"/>
    <property type="match status" value="1"/>
</dbReference>
<protein>
    <recommendedName>
        <fullName evidence="1">Methyltransferase domain-containing protein</fullName>
    </recommendedName>
</protein>
<dbReference type="HOGENOM" id="CLU_073559_0_0_10"/>
<dbReference type="Pfam" id="PF13649">
    <property type="entry name" value="Methyltransf_25"/>
    <property type="match status" value="1"/>
</dbReference>
<dbReference type="PANTHER" id="PTHR44068">
    <property type="entry name" value="ZGC:194242"/>
    <property type="match status" value="1"/>
</dbReference>
<reference evidence="2 3" key="1">
    <citation type="submission" date="2011-04" db="EMBL/GenBank/DDBJ databases">
        <title>The Genome Sequence of Dysgonomonas gadei ATCC BAA-286.</title>
        <authorList>
            <consortium name="The Broad Institute Genome Sequencing Platform"/>
            <person name="Earl A."/>
            <person name="Ward D."/>
            <person name="Feldgarden M."/>
            <person name="Gevers D."/>
            <person name="Pudlo N."/>
            <person name="Martens E."/>
            <person name="Allen-Vercoe E."/>
            <person name="Young S.K."/>
            <person name="Zeng Q."/>
            <person name="Gargeya S."/>
            <person name="Fitzgerald M."/>
            <person name="Haas B."/>
            <person name="Abouelleil A."/>
            <person name="Alvarado L."/>
            <person name="Arachchi H.M."/>
            <person name="Berlin A."/>
            <person name="Brown A."/>
            <person name="Chapman S.B."/>
            <person name="Chen Z."/>
            <person name="Dunbar C."/>
            <person name="Freedman E."/>
            <person name="Gearin G."/>
            <person name="Gellesch M."/>
            <person name="Goldberg J."/>
            <person name="Griggs A."/>
            <person name="Gujja S."/>
            <person name="Heiman D."/>
            <person name="Howarth C."/>
            <person name="Larson L."/>
            <person name="Lui A."/>
            <person name="MacDonald P.J.P."/>
            <person name="Mehta T."/>
            <person name="Montmayeur A."/>
            <person name="Murphy C."/>
            <person name="Neiman D."/>
            <person name="Pearson M."/>
            <person name="Priest M."/>
            <person name="Roberts A."/>
            <person name="Saif S."/>
            <person name="Shea T."/>
            <person name="Shenoy N."/>
            <person name="Sisk P."/>
            <person name="Stolte C."/>
            <person name="Sykes S."/>
            <person name="Yandava C."/>
            <person name="Wortman J."/>
            <person name="Nusbaum C."/>
            <person name="Birren B."/>
        </authorList>
    </citation>
    <scope>NUCLEOTIDE SEQUENCE [LARGE SCALE GENOMIC DNA]</scope>
    <source>
        <strain evidence="2 3">ATCC BAA-286</strain>
    </source>
</reference>
<dbReference type="OrthoDB" id="9789123at2"/>
<dbReference type="eggNOG" id="COG2226">
    <property type="taxonomic scope" value="Bacteria"/>
</dbReference>
<feature type="domain" description="Methyltransferase" evidence="1">
    <location>
        <begin position="55"/>
        <end position="149"/>
    </location>
</feature>
<evidence type="ECO:0000259" key="1">
    <source>
        <dbReference type="Pfam" id="PF13649"/>
    </source>
</evidence>
<dbReference type="STRING" id="742766.HMPREF9455_03332"/>
<keyword evidence="3" id="KW-1185">Reference proteome</keyword>
<evidence type="ECO:0000313" key="2">
    <source>
        <dbReference type="EMBL" id="EGK00379.1"/>
    </source>
</evidence>
<sequence length="263" mass="30129">MDKEIKTTEKEIRLVEDFDLIFDFYKLVNRQGPGSIEITKLALNFIPGLPVSSKIADIGCGTGGQTITLAENTSGHITAIDLSEKFIEILDKNVKQAGFEDRFTNLIGSMEDLPFSDNELDLMWAEGSIYHIGFEKGLREWHQYLKPGGYIAVSEVSWITKERPQEIEEFWVLNYDGIDTIPNKVAAMQNAGYIPIAHFVLPVNCWLENFYDLVEVAVDPFLKQQNNSEEAKQFIESQLTEINLYKKYKHYYSYVFYIGQKIG</sequence>
<dbReference type="Gene3D" id="3.40.50.150">
    <property type="entry name" value="Vaccinia Virus protein VP39"/>
    <property type="match status" value="1"/>
</dbReference>
<evidence type="ECO:0000313" key="3">
    <source>
        <dbReference type="Proteomes" id="UP000004913"/>
    </source>
</evidence>